<dbReference type="FunFam" id="3.40.50.1820:FF:000024">
    <property type="entry name" value="acyl-coenzyme A thioesterase 4"/>
    <property type="match status" value="1"/>
</dbReference>
<evidence type="ECO:0000259" key="6">
    <source>
        <dbReference type="Pfam" id="PF08840"/>
    </source>
</evidence>
<dbReference type="Pfam" id="PF08840">
    <property type="entry name" value="BAAT_C"/>
    <property type="match status" value="1"/>
</dbReference>
<evidence type="ECO:0000256" key="1">
    <source>
        <dbReference type="ARBA" id="ARBA00006538"/>
    </source>
</evidence>
<organism evidence="7 8">
    <name type="scientific">Canis lupus familiaris</name>
    <name type="common">Dog</name>
    <name type="synonym">Canis familiaris</name>
    <dbReference type="NCBI Taxonomy" id="9615"/>
    <lineage>
        <taxon>Eukaryota</taxon>
        <taxon>Metazoa</taxon>
        <taxon>Chordata</taxon>
        <taxon>Craniata</taxon>
        <taxon>Vertebrata</taxon>
        <taxon>Euteleostomi</taxon>
        <taxon>Mammalia</taxon>
        <taxon>Eutheria</taxon>
        <taxon>Laurasiatheria</taxon>
        <taxon>Carnivora</taxon>
        <taxon>Caniformia</taxon>
        <taxon>Canidae</taxon>
        <taxon>Canis</taxon>
    </lineage>
</organism>
<proteinExistence type="inferred from homology"/>
<keyword evidence="2" id="KW-0276">Fatty acid metabolism</keyword>
<dbReference type="GO" id="GO:0016790">
    <property type="term" value="F:thiolester hydrolase activity"/>
    <property type="evidence" value="ECO:0007669"/>
    <property type="project" value="InterPro"/>
</dbReference>
<dbReference type="Gene3D" id="3.40.50.1820">
    <property type="entry name" value="alpha/beta hydrolase"/>
    <property type="match status" value="1"/>
</dbReference>
<dbReference type="InterPro" id="IPR042490">
    <property type="entry name" value="Thio_Ohase/BAAT_N"/>
</dbReference>
<evidence type="ECO:0000259" key="5">
    <source>
        <dbReference type="Pfam" id="PF04775"/>
    </source>
</evidence>
<evidence type="ECO:0000313" key="7">
    <source>
        <dbReference type="Ensembl" id="ENSCAFP00030029180.1"/>
    </source>
</evidence>
<feature type="domain" description="Acyl-CoA thioester hydrolase/bile acid-CoA amino acid N-acetyltransferase" evidence="5">
    <location>
        <begin position="86"/>
        <end position="215"/>
    </location>
</feature>
<sequence>MCKMRVMSLLARLLFPPPNVLCILYEVSRNRTWIDLMQALSRSFSWDFSLQLKSLLSPYRAGNTTPSLSQLPMVQLTATPASALADEPVHIRVTGLRPLQMVTLMASLKDEKGNVFWSRAFYKANEVGELDLMQTPAFGGDYVGVHPMGLFWSLKPKKAFQRLLKKDVMNSPFWITLNLYDSVCFEDVITDQVMASQVVQRWFSGPGLQRVQIREGRVRGALFLPPGEGPFPGVIDLFGGRGGLVEFRASLLAARGFAVLALAYFAYEDLPSDLMEIDLEYFEEAANLLLAHPKVQTPGIGVISVSKGAEIGLAMACFLKQVVATIWINGTNAIFEFPLRYKDTVITPIPTFVERMQLDISGAMRLRHYKGDPWDELNQQSVLPIEKALGSILFIVGENDECMNSKEYAEQALHQLRSHGRNNGRMLLYPGAGHLIEPPYSPLCYASPNKNFSLPLLWGGDPAAHAAAQEHSWGEILKFFRQHLTQTRSKL</sequence>
<feature type="active site" description="Charge relay system" evidence="3">
    <location>
        <position position="306"/>
    </location>
</feature>
<dbReference type="Pfam" id="PF04775">
    <property type="entry name" value="Bile_Hydr_Trans"/>
    <property type="match status" value="1"/>
</dbReference>
<evidence type="ECO:0000313" key="8">
    <source>
        <dbReference type="Proteomes" id="UP000694429"/>
    </source>
</evidence>
<dbReference type="AlphaFoldDB" id="A0A8C0RMW2"/>
<dbReference type="PANTHER" id="PTHR10824">
    <property type="entry name" value="ACYL-COENZYME A THIOESTERASE-RELATED"/>
    <property type="match status" value="1"/>
</dbReference>
<evidence type="ECO:0008006" key="9">
    <source>
        <dbReference type="Google" id="ProtNLM"/>
    </source>
</evidence>
<dbReference type="GO" id="GO:0006631">
    <property type="term" value="P:fatty acid metabolic process"/>
    <property type="evidence" value="ECO:0007669"/>
    <property type="project" value="UniProtKB-KW"/>
</dbReference>
<keyword evidence="2" id="KW-0443">Lipid metabolism</keyword>
<dbReference type="FunFam" id="2.60.40.2240:FF:000001">
    <property type="entry name" value="acyl-coenzyme A thioesterase 4"/>
    <property type="match status" value="1"/>
</dbReference>
<evidence type="ECO:0000256" key="2">
    <source>
        <dbReference type="ARBA" id="ARBA00022832"/>
    </source>
</evidence>
<dbReference type="SUPFAM" id="SSF53474">
    <property type="entry name" value="alpha/beta-Hydrolases"/>
    <property type="match status" value="1"/>
</dbReference>
<accession>A0A8C0RMW2</accession>
<protein>
    <recommendedName>
        <fullName evidence="9">Bile acid-CoA:amino acid N-acyltransferase</fullName>
    </recommendedName>
</protein>
<feature type="active site" description="Charge relay system" evidence="3">
    <location>
        <position position="400"/>
    </location>
</feature>
<dbReference type="InterPro" id="IPR006862">
    <property type="entry name" value="Thio_Ohase/aa_AcTrfase"/>
</dbReference>
<reference evidence="7" key="1">
    <citation type="submission" date="2019-03" db="EMBL/GenBank/DDBJ databases">
        <authorList>
            <person name="Warren W.C."/>
            <person name="Johnson G.S."/>
        </authorList>
    </citation>
    <scope>NUCLEOTIDE SEQUENCE [LARGE SCALE GENOMIC DNA]</scope>
    <source>
        <strain evidence="7">Basenji</strain>
    </source>
</reference>
<evidence type="ECO:0000256" key="4">
    <source>
        <dbReference type="SAM" id="SignalP"/>
    </source>
</evidence>
<feature type="active site" description="Charge relay system" evidence="3">
    <location>
        <position position="434"/>
    </location>
</feature>
<comment type="similarity">
    <text evidence="1">Belongs to the C/M/P thioester hydrolase family.</text>
</comment>
<dbReference type="Ensembl" id="ENSCAFT00030033449.1">
    <property type="protein sequence ID" value="ENSCAFP00030029180.1"/>
    <property type="gene ID" value="ENSCAFG00030018163.1"/>
</dbReference>
<dbReference type="PIRSF" id="PIRSF016521">
    <property type="entry name" value="Acyl-CoA_hydro"/>
    <property type="match status" value="1"/>
</dbReference>
<dbReference type="PANTHER" id="PTHR10824:SF1">
    <property type="entry name" value="ACYL-COENZYME A AMINO ACID N-ACYLTRANSFERASE 1-RELATED"/>
    <property type="match status" value="1"/>
</dbReference>
<dbReference type="InterPro" id="IPR029058">
    <property type="entry name" value="AB_hydrolase_fold"/>
</dbReference>
<reference evidence="7" key="2">
    <citation type="submission" date="2025-08" db="UniProtKB">
        <authorList>
            <consortium name="Ensembl"/>
        </authorList>
    </citation>
    <scope>IDENTIFICATION</scope>
</reference>
<dbReference type="GO" id="GO:0006637">
    <property type="term" value="P:acyl-CoA metabolic process"/>
    <property type="evidence" value="ECO:0007669"/>
    <property type="project" value="InterPro"/>
</dbReference>
<dbReference type="InterPro" id="IPR016662">
    <property type="entry name" value="Acyl-CoA_thioEstase_long-chain"/>
</dbReference>
<feature type="domain" description="BAAT/Acyl-CoA thioester hydrolase C-terminal" evidence="6">
    <location>
        <begin position="277"/>
        <end position="485"/>
    </location>
</feature>
<dbReference type="InterPro" id="IPR014940">
    <property type="entry name" value="BAAT_C"/>
</dbReference>
<feature type="signal peptide" evidence="4">
    <location>
        <begin position="1"/>
        <end position="22"/>
    </location>
</feature>
<dbReference type="Gene3D" id="2.60.40.2240">
    <property type="entry name" value="Acyl-CoA thioester hydrolase/BAAT N-terminal domain"/>
    <property type="match status" value="1"/>
</dbReference>
<evidence type="ECO:0000256" key="3">
    <source>
        <dbReference type="PIRSR" id="PIRSR016521-1"/>
    </source>
</evidence>
<name>A0A8C0RMW2_CANLF</name>
<dbReference type="Proteomes" id="UP000694429">
    <property type="component" value="Chromosome 11"/>
</dbReference>
<feature type="chain" id="PRO_5034304114" description="Bile acid-CoA:amino acid N-acyltransferase" evidence="4">
    <location>
        <begin position="23"/>
        <end position="491"/>
    </location>
</feature>
<keyword evidence="4" id="KW-0732">Signal</keyword>